<dbReference type="GO" id="GO:0044423">
    <property type="term" value="C:virion component"/>
    <property type="evidence" value="ECO:0007669"/>
    <property type="project" value="UniProtKB-KW"/>
</dbReference>
<dbReference type="InterPro" id="IPR025804">
    <property type="entry name" value="Pox/kineto_cap_MeTfrase"/>
</dbReference>
<feature type="region of interest" description="Disordered" evidence="9">
    <location>
        <begin position="1"/>
        <end position="74"/>
    </location>
</feature>
<evidence type="ECO:0000256" key="4">
    <source>
        <dbReference type="ARBA" id="ARBA00022768"/>
    </source>
</evidence>
<evidence type="ECO:0000313" key="10">
    <source>
        <dbReference type="EMBL" id="QHT97768.1"/>
    </source>
</evidence>
<evidence type="ECO:0000256" key="2">
    <source>
        <dbReference type="ARBA" id="ARBA00011923"/>
    </source>
</evidence>
<proteinExistence type="predicted"/>
<keyword evidence="6" id="KW-0648">Protein biosynthesis</keyword>
<evidence type="ECO:0000256" key="8">
    <source>
        <dbReference type="ARBA" id="ARBA00046511"/>
    </source>
</evidence>
<feature type="compositionally biased region" description="Low complexity" evidence="9">
    <location>
        <begin position="13"/>
        <end position="22"/>
    </location>
</feature>
<keyword evidence="5" id="KW-0946">Virion</keyword>
<dbReference type="EC" id="2.1.1.57" evidence="2"/>
<evidence type="ECO:0000256" key="6">
    <source>
        <dbReference type="ARBA" id="ARBA00022917"/>
    </source>
</evidence>
<dbReference type="AlphaFoldDB" id="A0A6C0IWV7"/>
<name>A0A6C0IWV7_9ZZZZ</name>
<dbReference type="InterPro" id="IPR000176">
    <property type="entry name" value="mRNA_MeTrfase-like"/>
</dbReference>
<dbReference type="GO" id="GO:0003746">
    <property type="term" value="F:translation elongation factor activity"/>
    <property type="evidence" value="ECO:0007669"/>
    <property type="project" value="UniProtKB-KW"/>
</dbReference>
<dbReference type="GO" id="GO:0004483">
    <property type="term" value="F:methyltransferase cap1 activity"/>
    <property type="evidence" value="ECO:0007669"/>
    <property type="project" value="UniProtKB-EC"/>
</dbReference>
<dbReference type="CDD" id="cd20760">
    <property type="entry name" value="capping_2-OMTase_Mimiviridae"/>
    <property type="match status" value="1"/>
</dbReference>
<dbReference type="Gene3D" id="3.40.50.150">
    <property type="entry name" value="Vaccinia Virus protein VP39"/>
    <property type="match status" value="1"/>
</dbReference>
<feature type="compositionally biased region" description="Polar residues" evidence="9">
    <location>
        <begin position="40"/>
        <end position="49"/>
    </location>
</feature>
<evidence type="ECO:0000256" key="5">
    <source>
        <dbReference type="ARBA" id="ARBA00022844"/>
    </source>
</evidence>
<sequence length="396" mass="45438">MEDRDQRSEGQQPTSSSLPTSPKEVRWTGVNKLQGPAAQTRVQRPSGTPTKPKGFAKVGEVSSVASRKRRQEQQNRLNEILSSLPEEERRLYLANPHLQQVAACRLPLQRKPLFTAKDRLLDLKTAPRAPYRPRNEEIKTFVHSGQRKLLITEIEFLSRFSLPNDVVIYAGAAGGFHQKILAELFKQVLFVLYDPQPFTVQPTPMREIHQNLFTTQTAQQLSLRFQREGRRILFISDIRRVEEGSPELDRQKLIIEDLEAQRVWMEILKPAASLLKFVMPYPIEGIPEHLGYSDGTIFLQPWVGATSTETRLLVLDQRTEVDYDVKQYEEALAYHNQITRATYYEAIEGVPPDQIGCHCYDCASELFVLNQYARRQGAALRVDVKGLVRELDRLFQ</sequence>
<dbReference type="GO" id="GO:0006370">
    <property type="term" value="P:7-methylguanosine mRNA capping"/>
    <property type="evidence" value="ECO:0007669"/>
    <property type="project" value="InterPro"/>
</dbReference>
<dbReference type="SUPFAM" id="SSF53335">
    <property type="entry name" value="S-adenosyl-L-methionine-dependent methyltransferases"/>
    <property type="match status" value="1"/>
</dbReference>
<dbReference type="PROSITE" id="PS51612">
    <property type="entry name" value="SAM_MT_2O_PK"/>
    <property type="match status" value="1"/>
</dbReference>
<comment type="function">
    <text evidence="7">Displays methyltransferase, positive regulation of the poly(A) polymerase and transcription elongation activities. Involved in the modification of both mRNA ends and in intermediate and late gene positive transcription elongation. At the mRNAs 5' end, methylates the ribose 2' OH group of the first transcribed nucleotide, thereby producing a 2'-O-methylpurine cap. At the 3' end, functions as a processivity factor which stimulates the activity of the viral poly(A) polymerase OPG063 that creates mRNA's poly(A) tail. In the presence of OPG102, OPG063 does not dissociate from the RNA allowing tail elongation to around 250 adenylates.</text>
</comment>
<comment type="subcellular location">
    <subcellularLocation>
        <location evidence="1">Virion</location>
    </subcellularLocation>
</comment>
<organism evidence="10">
    <name type="scientific">viral metagenome</name>
    <dbReference type="NCBI Taxonomy" id="1070528"/>
    <lineage>
        <taxon>unclassified sequences</taxon>
        <taxon>metagenomes</taxon>
        <taxon>organismal metagenomes</taxon>
    </lineage>
</organism>
<dbReference type="InterPro" id="IPR029063">
    <property type="entry name" value="SAM-dependent_MTases_sf"/>
</dbReference>
<evidence type="ECO:0000256" key="1">
    <source>
        <dbReference type="ARBA" id="ARBA00004328"/>
    </source>
</evidence>
<keyword evidence="4" id="KW-0251">Elongation factor</keyword>
<accession>A0A6C0IWV7</accession>
<evidence type="ECO:0000256" key="9">
    <source>
        <dbReference type="SAM" id="MobiDB-lite"/>
    </source>
</evidence>
<protein>
    <recommendedName>
        <fullName evidence="3">Cap-specific mRNA (nucleoside-2'-O-)-methyltransferase</fullName>
        <ecNumber evidence="2">2.1.1.57</ecNumber>
    </recommendedName>
</protein>
<comment type="subunit">
    <text evidence="8">Interacts with poly(A) polymerase catalytic subunit OPG063. Interacts with OPG109 and OPG123; these interactions might help linking transcription to capping and polyadenylation.</text>
</comment>
<dbReference type="EMBL" id="MN740283">
    <property type="protein sequence ID" value="QHT97768.1"/>
    <property type="molecule type" value="Genomic_DNA"/>
</dbReference>
<reference evidence="10" key="1">
    <citation type="journal article" date="2020" name="Nature">
        <title>Giant virus diversity and host interactions through global metagenomics.</title>
        <authorList>
            <person name="Schulz F."/>
            <person name="Roux S."/>
            <person name="Paez-Espino D."/>
            <person name="Jungbluth S."/>
            <person name="Walsh D.A."/>
            <person name="Denef V.J."/>
            <person name="McMahon K.D."/>
            <person name="Konstantinidis K.T."/>
            <person name="Eloe-Fadrosh E.A."/>
            <person name="Kyrpides N.C."/>
            <person name="Woyke T."/>
        </authorList>
    </citation>
    <scope>NUCLEOTIDE SEQUENCE</scope>
    <source>
        <strain evidence="10">GVMAG-M-3300025572-1</strain>
    </source>
</reference>
<evidence type="ECO:0000256" key="7">
    <source>
        <dbReference type="ARBA" id="ARBA00034661"/>
    </source>
</evidence>
<dbReference type="Pfam" id="PF01358">
    <property type="entry name" value="PARP_regulatory"/>
    <property type="match status" value="1"/>
</dbReference>
<evidence type="ECO:0000256" key="3">
    <source>
        <dbReference type="ARBA" id="ARBA00015701"/>
    </source>
</evidence>